<evidence type="ECO:0000313" key="1">
    <source>
        <dbReference type="EMBL" id="CUV07367.1"/>
    </source>
</evidence>
<dbReference type="VEuPathDB" id="CryptoDB:GY17_00003100"/>
<dbReference type="VEuPathDB" id="CryptoDB:Chro.70424"/>
<dbReference type="VEuPathDB" id="CryptoDB:ChTU502y2012_407g1860"/>
<reference evidence="1" key="1">
    <citation type="submission" date="2015-08" db="EMBL/GenBank/DDBJ databases">
        <authorList>
            <person name="Babu N.S."/>
            <person name="Beckwith C.J."/>
            <person name="Beseler K.G."/>
            <person name="Brison A."/>
            <person name="Carone J.V."/>
            <person name="Caskin T.P."/>
            <person name="Diamond M."/>
            <person name="Durham M.E."/>
            <person name="Foxe J.M."/>
            <person name="Go M."/>
            <person name="Henderson B.A."/>
            <person name="Jones I.B."/>
            <person name="McGettigan J.A."/>
            <person name="Micheletti S.J."/>
            <person name="Nasrallah M.E."/>
            <person name="Ortiz D."/>
            <person name="Piller C.R."/>
            <person name="Privatt S.R."/>
            <person name="Schneider S.L."/>
            <person name="Sharp S."/>
            <person name="Smith T.C."/>
            <person name="Stanton J.D."/>
            <person name="Ullery H.E."/>
            <person name="Wilson R.J."/>
            <person name="Serrano M.G."/>
            <person name="Buck G."/>
            <person name="Lee V."/>
            <person name="Wang Y."/>
            <person name="Carvalho R."/>
            <person name="Voegtly L."/>
            <person name="Shi R."/>
            <person name="Duckworth R."/>
            <person name="Johnson A."/>
            <person name="Loviza R."/>
            <person name="Walstead R."/>
            <person name="Shah Z."/>
            <person name="Kiflezghi M."/>
            <person name="Wade K."/>
            <person name="Ball S.L."/>
            <person name="Bradley K.W."/>
            <person name="Asai D.J."/>
            <person name="Bowman C.A."/>
            <person name="Russell D.A."/>
            <person name="Pope W.H."/>
            <person name="Jacobs-Sera D."/>
            <person name="Hendrix R.W."/>
            <person name="Hatfull G.F."/>
        </authorList>
    </citation>
    <scope>NUCLEOTIDE SEQUENCE [LARGE SCALE GENOMIC DNA]</scope>
</reference>
<dbReference type="VEuPathDB" id="CryptoDB:CHUDEA7_3800"/>
<dbReference type="OrthoDB" id="340486at2759"/>
<dbReference type="Proteomes" id="UP000199752">
    <property type="component" value="Chromosome 7"/>
</dbReference>
<name>A0A0S4TKE3_CRYHO</name>
<sequence length="2901" mass="334958">MNSTDQMIKFKHIYLCLIFIATFIGYVFCSEYQNNDIISFNKARLIFSKDAVNYRTIRDPETWKLADREIDSLKRANKLPVIYQNSGGRDLFVSVEIIQACERLLNRIELDPFTPQVIDSDVSILNSGFKASFQDLGNRVAREIQYCFLQYGPEVLEIPALENYVERLKSWGIKSVFTDEAAKKSLEYVKQTVITEGKKLNDKYTQTSLVTADSGNKEKYLIATRPKSEKRKLVTIDRSNTTKKIVKPQKIELEDKKQKRIIARPKKDIREIDRGNIKSSYGTLANQALASTKKAGVDLIKLINQENISEKLRVLGPEARLLLAWQSVVEAQSEFNEESDYLVKGLPNVIDSSVLYQSGPNFSLLNFKAECVKFIMFRNSQISKGFLDGDLTQFFLKDGEILITSSHIIRTAAEQLCLIAHESYLPEIMKNSEAYLERIHTIQSQSILGVDDNEMKETTINPPSKSQAPKSRLFELYKKIITKRGAAPYLNEKDQIWDLILECNSGECINEIVYRDLSYWLIPSEYLLYLIFRISSESYSDSLIVLDYTVPINSKVGNVIDPSGGNVIKICKTYVQGLASAGKADLVVGGTHSDLDKLLQELCRDVELEVSKNESILSNKRLLIGILYELELAFCGVIGVSPKGRSTEGYNSRSELELLASAPVDLARDVWALEECGVIAQSQLNYLLCFGSFSQGFISHIFPNSVESVIPITLLCKTFLSLEKEKKDPYNPSDFGIHLSNMLFKENLHELFPFSRDNSNKAKKVTSSFFIELSNQFRMNLEKNMYINPKNTIDSIESIYSIRVCSAPLFAFLPFDITISPINKKLINALTPFGCRANINTILIPGNKQPCVGLQQNIINYLHVLAAIIESFTNHFIDLKKLGTKDVEIPVSSLCLWWKHPVNYPLSVVLADKLPFIKNSKISEYVLRYSLMMESMNFPGPVKAEKRIEYIYSNPQIFSNRARDLPKNIIYPDFNPPSNVFEALEFYLKKDAILGYRELQRELDDKPIEQSTFELISKKCPNLESWQVNFVIAFQNSVKTTMKMVLSKLNEPSQFKIEIDILCSWVINNFPKDSIPGTTVDIDEAGESLEKEAKGTIPWLQPSIGSYLLSTFNIWSQTEYILKLGGISKTKMLDKNKIKFDEIKYLFEKKYTPVVTSNQDPKIIGLDSLNPITRLKLNPFIDDTLSLPNPPLESECDSIWVANLMNAFRIYFVEFQRKLIDPIFHGSFDPIIMCEIVKEIVKKKVFQSQFGDVFYRVFKDKEWIKNKQLVRVLVKNAGDWISQTFDLPEYPTHDTTQYGENLIECYRLSYSMENRPISSSLRLNIDEIEKELLPKLEISSFPSLSLKSIIPFLQSLDPNTYYRNVETCEDLSESEIRMLVSLSSYLETISKSVFNSQVPEGSTKKGLLEELKFEFPLDGLCSWWLNVKKINASPNYSSNTVCWASLLSKHVINSHLERVKSDPEMNMQWKPWFTAPVAEALLFGFFNSIDKNIKSGYKEINMNIVQEGFINQNQIRNMEVLESIFSTNDNYRFATPFHRSTNDLNSMPITYFSYLHLPSEHYEDIVGFLQEGFKRPIGHSDVMTGRNLHQIEINMSTFIAYSISKSSHLSKRNNWKITANNVMEAFQKYKTSDLSLRSWLEHLQLSIPNASPSIQSVFMLFTNYLKEEAKLVKANLSNKDLRDESWNQIDSFYSLPLHENMKYSRIPPFGYFPIFELDTNLNFSNIQIPYLNKNKPAPKMKFSRFRGRYWRSKMCIRQKETFLDDIPETIPSIWPSIGTVVELENSIDEEGAELNKKEEKAPKVNILITSELEVKSRFNCDGLFVWQVNRAVYWAGMLQRYINKGPRLLKDRKELLKKISRIWSINIKSRKLPKVINTDHGNISFNIFDMFFFYKVLNFYYNDLNGADYNQQIFGSWEDDLEKLPFFTINIFSQLFTEHYRNLDFKHIVLFFYEMLLEEERIINLKTKSDGIFLTTKERLKAIYHAPLFPEPREYIYPGIFFELEPPFPCSWERVKMIDTTIVPVIYINSVSLVSFNNTIYLSGYPRSDVQLRDTNKIKKIFLEMTKNNVLLELFGIKYFESLSPKIANIISKKSSLSGFDFLNQFKDNENSGISSKSIYWDQISNTFTNGLDWFILHSTLGLESTFISPINIVETIIQVLKRELINTSKYVEYFQDPSLLPSIFASHSSIYIFERGDTEMDKKLSNLCVEYLTRIFPLSIMIMELSSFYGDSTEKDRSERICSEVANIWEPNLPFIFGEIRKIFLMEFIRRIKQDDARSGNKLIWPSTSASLITADWQLISKTSSYNQLIKSNSFVGFYNYHYFWDPALLLNAFYSQAEILSIYFEKEFTEYIIIEISQTPLIELGSWISTIHSPLYSRKKLITYDMINRLLISQISSKKATDLKKLNSIKIDEDEITTLYKYCFNWVSQILIYSKEEIITFCNDLEKKYGRTVIYIYSVSHQFELIFNTMQFLVEKHPLSDYSNHLNMQKSIHNNIKDQFTETLFSFGVPSTTEVRALNGTIDTLIYIDPEMANYSFLKLAPVEMHKDLQSKNLLIYSDLIFFNTYVIRRAFQEAMAFLQLESMVDIKLDFNKNTNLSDLESMCKVWTNSHSNEIIVLNPDDSQVFEYSVPVMEYPTDVDGTVTIDINDQIKEDIIKVICQTFIDLISPNHFLFSIKDKNKIHSKLLEKISANSKTAPKDKIIGWYTVSNIVSMWAKDYSLSVGPHIFHQLITKLSVKNLNKLKKYSFSDFCQETEINQIKFFFNPESFIKMMIDSAYEIGYLLIVNVIPDGDLVDSGKLRIKVSEILSNCIDLMLSLISGKNISLLKIENKLSEKSQSIDIKKVSESVCEHMVTNNRKMFRNFVESKSSRKDAVKDLYYRIQNINKEDGSTSFAFIYE</sequence>
<organism evidence="1">
    <name type="scientific">Cryptosporidium hominis</name>
    <dbReference type="NCBI Taxonomy" id="237895"/>
    <lineage>
        <taxon>Eukaryota</taxon>
        <taxon>Sar</taxon>
        <taxon>Alveolata</taxon>
        <taxon>Apicomplexa</taxon>
        <taxon>Conoidasida</taxon>
        <taxon>Coccidia</taxon>
        <taxon>Eucoccidiorida</taxon>
        <taxon>Eimeriorina</taxon>
        <taxon>Cryptosporidiidae</taxon>
        <taxon>Cryptosporidium</taxon>
    </lineage>
</organism>
<accession>A0A0S4TKE3</accession>
<gene>
    <name evidence="1" type="ORF">CHUDEA7_3800</name>
</gene>
<proteinExistence type="predicted"/>
<protein>
    <submittedName>
        <fullName evidence="1">Uncharacterized protein</fullName>
    </submittedName>
</protein>
<dbReference type="EMBL" id="LN877953">
    <property type="protein sequence ID" value="CUV07367.1"/>
    <property type="molecule type" value="Genomic_DNA"/>
</dbReference>